<dbReference type="Proteomes" id="UP000694240">
    <property type="component" value="Chromosome 5"/>
</dbReference>
<sequence>MDYSPIPMAQTMLQPCTPVVSLPIASLSHQNR</sequence>
<dbReference type="AlphaFoldDB" id="A0A8T2DGV1"/>
<protein>
    <submittedName>
        <fullName evidence="1">Uncharacterized protein</fullName>
    </submittedName>
</protein>
<accession>A0A8T2DGV1</accession>
<evidence type="ECO:0000313" key="2">
    <source>
        <dbReference type="Proteomes" id="UP000694240"/>
    </source>
</evidence>
<name>A0A8T2DGV1_9BRAS</name>
<organism evidence="1 2">
    <name type="scientific">Arabidopsis thaliana x Arabidopsis arenosa</name>
    <dbReference type="NCBI Taxonomy" id="1240361"/>
    <lineage>
        <taxon>Eukaryota</taxon>
        <taxon>Viridiplantae</taxon>
        <taxon>Streptophyta</taxon>
        <taxon>Embryophyta</taxon>
        <taxon>Tracheophyta</taxon>
        <taxon>Spermatophyta</taxon>
        <taxon>Magnoliopsida</taxon>
        <taxon>eudicotyledons</taxon>
        <taxon>Gunneridae</taxon>
        <taxon>Pentapetalae</taxon>
        <taxon>rosids</taxon>
        <taxon>malvids</taxon>
        <taxon>Brassicales</taxon>
        <taxon>Brassicaceae</taxon>
        <taxon>Camelineae</taxon>
        <taxon>Arabidopsis</taxon>
    </lineage>
</organism>
<gene>
    <name evidence="1" type="ORF">ISN45_At05g053070</name>
</gene>
<evidence type="ECO:0000313" key="1">
    <source>
        <dbReference type="EMBL" id="KAG7606391.1"/>
    </source>
</evidence>
<comment type="caution">
    <text evidence="1">The sequence shown here is derived from an EMBL/GenBank/DDBJ whole genome shotgun (WGS) entry which is preliminary data.</text>
</comment>
<keyword evidence="2" id="KW-1185">Reference proteome</keyword>
<proteinExistence type="predicted"/>
<dbReference type="EMBL" id="JAEFBK010000005">
    <property type="protein sequence ID" value="KAG7606391.1"/>
    <property type="molecule type" value="Genomic_DNA"/>
</dbReference>
<reference evidence="1 2" key="1">
    <citation type="submission" date="2020-12" db="EMBL/GenBank/DDBJ databases">
        <title>Concerted genomic and epigenomic changes stabilize Arabidopsis allopolyploids.</title>
        <authorList>
            <person name="Chen Z."/>
        </authorList>
    </citation>
    <scope>NUCLEOTIDE SEQUENCE [LARGE SCALE GENOMIC DNA]</scope>
    <source>
        <strain evidence="1">Allo738</strain>
        <tissue evidence="1">Leaf</tissue>
    </source>
</reference>